<name>A0A0E0GAP9_ORYNI</name>
<feature type="compositionally biased region" description="Gly residues" evidence="1">
    <location>
        <begin position="36"/>
        <end position="52"/>
    </location>
</feature>
<dbReference type="Proteomes" id="UP000006591">
    <property type="component" value="Chromosome 2"/>
</dbReference>
<dbReference type="EnsemblPlants" id="ONIVA02G29160.1">
    <property type="protein sequence ID" value="ONIVA02G29160.1"/>
    <property type="gene ID" value="ONIVA02G29160"/>
</dbReference>
<dbReference type="AlphaFoldDB" id="A0A0E0GAP9"/>
<reference evidence="2" key="1">
    <citation type="submission" date="2015-04" db="UniProtKB">
        <authorList>
            <consortium name="EnsemblPlants"/>
        </authorList>
    </citation>
    <scope>IDENTIFICATION</scope>
    <source>
        <strain evidence="2">SL10</strain>
    </source>
</reference>
<organism evidence="2">
    <name type="scientific">Oryza nivara</name>
    <name type="common">Indian wild rice</name>
    <name type="synonym">Oryza sativa f. spontanea</name>
    <dbReference type="NCBI Taxonomy" id="4536"/>
    <lineage>
        <taxon>Eukaryota</taxon>
        <taxon>Viridiplantae</taxon>
        <taxon>Streptophyta</taxon>
        <taxon>Embryophyta</taxon>
        <taxon>Tracheophyta</taxon>
        <taxon>Spermatophyta</taxon>
        <taxon>Magnoliopsida</taxon>
        <taxon>Liliopsida</taxon>
        <taxon>Poales</taxon>
        <taxon>Poaceae</taxon>
        <taxon>BOP clade</taxon>
        <taxon>Oryzoideae</taxon>
        <taxon>Oryzeae</taxon>
        <taxon>Oryzinae</taxon>
        <taxon>Oryza</taxon>
    </lineage>
</organism>
<keyword evidence="3" id="KW-1185">Reference proteome</keyword>
<protein>
    <submittedName>
        <fullName evidence="2">Uncharacterized protein</fullName>
    </submittedName>
</protein>
<evidence type="ECO:0000313" key="3">
    <source>
        <dbReference type="Proteomes" id="UP000006591"/>
    </source>
</evidence>
<feature type="region of interest" description="Disordered" evidence="1">
    <location>
        <begin position="31"/>
        <end position="59"/>
    </location>
</feature>
<sequence>MAGAHGRIWMTGGAPRANWVCTQPRTRLGLATYGRTPGGGGHAARGGGGLGDAGPSDRI</sequence>
<proteinExistence type="predicted"/>
<evidence type="ECO:0000256" key="1">
    <source>
        <dbReference type="SAM" id="MobiDB-lite"/>
    </source>
</evidence>
<reference evidence="2" key="2">
    <citation type="submission" date="2018-04" db="EMBL/GenBank/DDBJ databases">
        <title>OnivRS2 (Oryza nivara Reference Sequence Version 2).</title>
        <authorList>
            <person name="Zhang J."/>
            <person name="Kudrna D."/>
            <person name="Lee S."/>
            <person name="Talag J."/>
            <person name="Rajasekar S."/>
            <person name="Welchert J."/>
            <person name="Hsing Y.-I."/>
            <person name="Wing R.A."/>
        </authorList>
    </citation>
    <scope>NUCLEOTIDE SEQUENCE [LARGE SCALE GENOMIC DNA]</scope>
    <source>
        <strain evidence="2">SL10</strain>
    </source>
</reference>
<evidence type="ECO:0000313" key="2">
    <source>
        <dbReference type="EnsemblPlants" id="ONIVA02G29160.1"/>
    </source>
</evidence>
<dbReference type="HOGENOM" id="CLU_2964908_0_0_1"/>
<accession>A0A0E0GAP9</accession>
<dbReference type="Gramene" id="ONIVA02G29160.1">
    <property type="protein sequence ID" value="ONIVA02G29160.1"/>
    <property type="gene ID" value="ONIVA02G29160"/>
</dbReference>